<dbReference type="EMBL" id="JAGIOL010000001">
    <property type="protein sequence ID" value="MBP2435795.1"/>
    <property type="molecule type" value="Genomic_DNA"/>
</dbReference>
<dbReference type="Proteomes" id="UP001519362">
    <property type="component" value="Unassembled WGS sequence"/>
</dbReference>
<keyword evidence="1" id="KW-0812">Transmembrane</keyword>
<accession>A0ABS4ZFM7</accession>
<evidence type="ECO:0008006" key="4">
    <source>
        <dbReference type="Google" id="ProtNLM"/>
    </source>
</evidence>
<keyword evidence="1" id="KW-0472">Membrane</keyword>
<dbReference type="RefSeq" id="WP_165131906.1">
    <property type="nucleotide sequence ID" value="NZ_CP049253.1"/>
</dbReference>
<evidence type="ECO:0000313" key="3">
    <source>
        <dbReference type="Proteomes" id="UP001519362"/>
    </source>
</evidence>
<name>A0ABS4ZFM7_9MICO</name>
<reference evidence="2 3" key="1">
    <citation type="submission" date="2021-03" db="EMBL/GenBank/DDBJ databases">
        <title>Sequencing the genomes of 1000 actinobacteria strains.</title>
        <authorList>
            <person name="Klenk H.-P."/>
        </authorList>
    </citation>
    <scope>NUCLEOTIDE SEQUENCE [LARGE SCALE GENOMIC DNA]</scope>
    <source>
        <strain evidence="2 3">DSM 24221</strain>
    </source>
</reference>
<organism evidence="2 3">
    <name type="scientific">Microbacterium amylolyticum</name>
    <dbReference type="NCBI Taxonomy" id="936337"/>
    <lineage>
        <taxon>Bacteria</taxon>
        <taxon>Bacillati</taxon>
        <taxon>Actinomycetota</taxon>
        <taxon>Actinomycetes</taxon>
        <taxon>Micrococcales</taxon>
        <taxon>Microbacteriaceae</taxon>
        <taxon>Microbacterium</taxon>
    </lineage>
</organism>
<feature type="transmembrane region" description="Helical" evidence="1">
    <location>
        <begin position="12"/>
        <end position="39"/>
    </location>
</feature>
<sequence length="203" mass="22132">MDVEQLLPGGELFLPALVGAGVGLVALLAGAIGVAVLWARHRGAPDEREPGGLPPALAEQLSRLQVLRGIYLARERFPAAARVARAIAELTENVTVLFRRLDAHGGDIGRAEHEYAPALARLTAALDTDYLLDILAHPQLWDDRDRRIAEVEDVLAAVTEQAGEHVRTLTSTSAIRVEMGLDGLGARAELRAWEREFRRRNDT</sequence>
<gene>
    <name evidence="2" type="ORF">JOF34_000381</name>
</gene>
<evidence type="ECO:0000313" key="2">
    <source>
        <dbReference type="EMBL" id="MBP2435795.1"/>
    </source>
</evidence>
<protein>
    <recommendedName>
        <fullName evidence="4">Secreted protein</fullName>
    </recommendedName>
</protein>
<evidence type="ECO:0000256" key="1">
    <source>
        <dbReference type="SAM" id="Phobius"/>
    </source>
</evidence>
<keyword evidence="3" id="KW-1185">Reference proteome</keyword>
<keyword evidence="1" id="KW-1133">Transmembrane helix</keyword>
<comment type="caution">
    <text evidence="2">The sequence shown here is derived from an EMBL/GenBank/DDBJ whole genome shotgun (WGS) entry which is preliminary data.</text>
</comment>
<proteinExistence type="predicted"/>